<evidence type="ECO:0000256" key="7">
    <source>
        <dbReference type="SAM" id="Phobius"/>
    </source>
</evidence>
<dbReference type="Gene3D" id="2.30.30.60">
    <property type="match status" value="1"/>
</dbReference>
<evidence type="ECO:0000256" key="1">
    <source>
        <dbReference type="ARBA" id="ARBA00004370"/>
    </source>
</evidence>
<feature type="region of interest" description="Disordered" evidence="6">
    <location>
        <begin position="373"/>
        <end position="392"/>
    </location>
</feature>
<feature type="transmembrane region" description="Helical" evidence="7">
    <location>
        <begin position="211"/>
        <end position="235"/>
    </location>
</feature>
<keyword evidence="3" id="KW-0106">Calcium</keyword>
<feature type="domain" description="EF-hand" evidence="8">
    <location>
        <begin position="594"/>
        <end position="629"/>
    </location>
</feature>
<dbReference type="Proteomes" id="UP000077315">
    <property type="component" value="Unassembled WGS sequence"/>
</dbReference>
<dbReference type="GO" id="GO:0005509">
    <property type="term" value="F:calcium ion binding"/>
    <property type="evidence" value="ECO:0007669"/>
    <property type="project" value="InterPro"/>
</dbReference>
<keyword evidence="2 7" id="KW-0812">Transmembrane</keyword>
<feature type="region of interest" description="Disordered" evidence="6">
    <location>
        <begin position="1"/>
        <end position="53"/>
    </location>
</feature>
<dbReference type="InParanoid" id="A0A167LJ94"/>
<dbReference type="PROSITE" id="PS50222">
    <property type="entry name" value="EF_HAND_2"/>
    <property type="match status" value="1"/>
</dbReference>
<dbReference type="RefSeq" id="XP_018288626.1">
    <property type="nucleotide sequence ID" value="XM_018443475.1"/>
</dbReference>
<dbReference type="SUPFAM" id="SSF50182">
    <property type="entry name" value="Sm-like ribonucleoproteins"/>
    <property type="match status" value="1"/>
</dbReference>
<dbReference type="Gene3D" id="1.10.238.10">
    <property type="entry name" value="EF-hand"/>
    <property type="match status" value="1"/>
</dbReference>
<dbReference type="AlphaFoldDB" id="A0A167LJ94"/>
<dbReference type="SUPFAM" id="SSF47473">
    <property type="entry name" value="EF-hand"/>
    <property type="match status" value="1"/>
</dbReference>
<feature type="region of interest" description="Disordered" evidence="6">
    <location>
        <begin position="863"/>
        <end position="882"/>
    </location>
</feature>
<dbReference type="GeneID" id="29004380"/>
<evidence type="ECO:0000256" key="4">
    <source>
        <dbReference type="ARBA" id="ARBA00022989"/>
    </source>
</evidence>
<keyword evidence="10" id="KW-1185">Reference proteome</keyword>
<dbReference type="GO" id="GO:0006874">
    <property type="term" value="P:intracellular calcium ion homeostasis"/>
    <property type="evidence" value="ECO:0007669"/>
    <property type="project" value="TreeGrafter"/>
</dbReference>
<dbReference type="InterPro" id="IPR010920">
    <property type="entry name" value="LSM_dom_sf"/>
</dbReference>
<dbReference type="GO" id="GO:0016020">
    <property type="term" value="C:membrane"/>
    <property type="evidence" value="ECO:0007669"/>
    <property type="project" value="UniProtKB-SubCell"/>
</dbReference>
<proteinExistence type="predicted"/>
<dbReference type="VEuPathDB" id="FungiDB:PHYBLDRAFT_79556"/>
<evidence type="ECO:0000256" key="2">
    <source>
        <dbReference type="ARBA" id="ARBA00022692"/>
    </source>
</evidence>
<feature type="transmembrane region" description="Helical" evidence="7">
    <location>
        <begin position="126"/>
        <end position="149"/>
    </location>
</feature>
<feature type="compositionally biased region" description="Polar residues" evidence="6">
    <location>
        <begin position="33"/>
        <end position="42"/>
    </location>
</feature>
<feature type="compositionally biased region" description="Low complexity" evidence="6">
    <location>
        <begin position="345"/>
        <end position="355"/>
    </location>
</feature>
<dbReference type="FunCoup" id="A0A167LJ94">
    <property type="interactions" value="4"/>
</dbReference>
<dbReference type="EMBL" id="KV440988">
    <property type="protein sequence ID" value="OAD70586.1"/>
    <property type="molecule type" value="Genomic_DNA"/>
</dbReference>
<feature type="compositionally biased region" description="Basic and acidic residues" evidence="6">
    <location>
        <begin position="96"/>
        <end position="105"/>
    </location>
</feature>
<evidence type="ECO:0000256" key="6">
    <source>
        <dbReference type="SAM" id="MobiDB-lite"/>
    </source>
</evidence>
<dbReference type="PANTHER" id="PTHR31323:SF1">
    <property type="entry name" value="MECHANOSENSITIVE ION CHANNEL PROTEIN"/>
    <property type="match status" value="1"/>
</dbReference>
<evidence type="ECO:0000256" key="5">
    <source>
        <dbReference type="ARBA" id="ARBA00023136"/>
    </source>
</evidence>
<dbReference type="InterPro" id="IPR011992">
    <property type="entry name" value="EF-hand-dom_pair"/>
</dbReference>
<feature type="compositionally biased region" description="Acidic residues" evidence="6">
    <location>
        <begin position="82"/>
        <end position="95"/>
    </location>
</feature>
<dbReference type="PROSITE" id="PS00018">
    <property type="entry name" value="EF_HAND_1"/>
    <property type="match status" value="1"/>
</dbReference>
<dbReference type="InterPro" id="IPR058650">
    <property type="entry name" value="Msy1/2-like"/>
</dbReference>
<feature type="compositionally biased region" description="Polar residues" evidence="6">
    <location>
        <begin position="7"/>
        <end position="18"/>
    </location>
</feature>
<dbReference type="Pfam" id="PF25886">
    <property type="entry name" value="Msy1"/>
    <property type="match status" value="1"/>
</dbReference>
<feature type="transmembrane region" description="Helical" evidence="7">
    <location>
        <begin position="247"/>
        <end position="270"/>
    </location>
</feature>
<protein>
    <recommendedName>
        <fullName evidence="8">EF-hand domain-containing protein</fullName>
    </recommendedName>
</protein>
<evidence type="ECO:0000256" key="3">
    <source>
        <dbReference type="ARBA" id="ARBA00022837"/>
    </source>
</evidence>
<accession>A0A167LJ94</accession>
<feature type="compositionally biased region" description="Acidic residues" evidence="6">
    <location>
        <begin position="43"/>
        <end position="52"/>
    </location>
</feature>
<comment type="subcellular location">
    <subcellularLocation>
        <location evidence="1">Membrane</location>
    </subcellularLocation>
</comment>
<dbReference type="InterPro" id="IPR023408">
    <property type="entry name" value="MscS_beta-dom_sf"/>
</dbReference>
<feature type="region of interest" description="Disordered" evidence="6">
    <location>
        <begin position="80"/>
        <end position="105"/>
    </location>
</feature>
<keyword evidence="5 7" id="KW-0472">Membrane</keyword>
<dbReference type="OrthoDB" id="544685at2759"/>
<dbReference type="GO" id="GO:0005262">
    <property type="term" value="F:calcium channel activity"/>
    <property type="evidence" value="ECO:0007669"/>
    <property type="project" value="TreeGrafter"/>
</dbReference>
<evidence type="ECO:0000313" key="9">
    <source>
        <dbReference type="EMBL" id="OAD70586.1"/>
    </source>
</evidence>
<dbReference type="SMART" id="SM00054">
    <property type="entry name" value="EFh"/>
    <property type="match status" value="1"/>
</dbReference>
<evidence type="ECO:0000313" key="10">
    <source>
        <dbReference type="Proteomes" id="UP000077315"/>
    </source>
</evidence>
<sequence length="941" mass="106421">MSRAQGRANSEPTLVQAKQDTDLNGPNNNPNNHHSGMSTTTTTDDEGQDMIEEGLPMNLPLSSLAGPALVSAPDLDGHTLTEEFDWGGGDDDDDEAEKKNQEEKRNKRALATQGVIICLSKNASSIAWFCIVLFAAIFITIDVSIFVVYRNQNKESMVSYNLEIWFTWITFMWCIGFLSQLAVELLPWIIKKGAAYIHPNNSEVLRMRLSYYMALRGFIKLWLITAWGWGSWAFIQAHIPLPGTNTIPSYLGIIYNILECCFFAAFLLFIEKFILQLIVTSFHKKAYGDRIKTNDKALKILDRLKRVKRKTPQEFLFKHIRRKPKTDGQQSRAASLYDIPTDHSQPQQQQQQQQQRMGNGRFDKAKKSIMTTVSSRATSMDEIPRGNVRFPPAQNMDTLIAIPPIEERFPNEDVKSDFSEIEMEKTDNVAHIEHQQNQQQRPPLRTSTTIAESGNEIYSDTERHPENVFTNLSKKLRLNKRDQHNQMTMSDEDGNPIRHPRPPPLTREFTGFSRFSHDDRSFFNGAKDFGLSTATAPGRLLKGGYKKFRSTQPSQTQTSSHQAKALAKRIFHNLMGPDSVRQSVVEADMYPFFRTHEEAADAFSLFDTDGNGDISKRELRSGCIRIYKERKNLARSMRDLSQATGKLDLILLVIFTAIWVIIVCASFGVNVGTELMPLWTAFIAFSFVFGNSAKDAFEAIIFVFVTHPFDAGDRVFIGSENWVVNNVGLLVTTFNKWDGSIVYAKNSILATQYIINCRRTGRTCEGIDIHVHFSTPGWKINRLRDEMFEWSNKFPKLYTPDSTSANIISFENLNRITISFYFEHTQNWQDAGGRWMRHNNYMMELKETCERLGISYTMPNQPVDLKKDEVPPELNNMGSKTSYGLEGMQLRRGYNYKDDCEESRSGGGGGEGTGVFAPSHSGNDSGADAGAAGAFMIGASL</sequence>
<gene>
    <name evidence="9" type="ORF">PHYBLDRAFT_79556</name>
</gene>
<organism evidence="9 10">
    <name type="scientific">Phycomyces blakesleeanus (strain ATCC 8743b / DSM 1359 / FGSC 10004 / NBRC 33097 / NRRL 1555)</name>
    <dbReference type="NCBI Taxonomy" id="763407"/>
    <lineage>
        <taxon>Eukaryota</taxon>
        <taxon>Fungi</taxon>
        <taxon>Fungi incertae sedis</taxon>
        <taxon>Mucoromycota</taxon>
        <taxon>Mucoromycotina</taxon>
        <taxon>Mucoromycetes</taxon>
        <taxon>Mucorales</taxon>
        <taxon>Phycomycetaceae</taxon>
        <taxon>Phycomyces</taxon>
    </lineage>
</organism>
<dbReference type="PANTHER" id="PTHR31323">
    <property type="entry name" value="MECHANOSENSITIVE ION CHANNEL PROTEIN MSY2"/>
    <property type="match status" value="1"/>
</dbReference>
<feature type="region of interest" description="Disordered" evidence="6">
    <location>
        <begin position="341"/>
        <end position="363"/>
    </location>
</feature>
<feature type="region of interest" description="Disordered" evidence="6">
    <location>
        <begin position="898"/>
        <end position="922"/>
    </location>
</feature>
<dbReference type="InterPro" id="IPR002048">
    <property type="entry name" value="EF_hand_dom"/>
</dbReference>
<dbReference type="InterPro" id="IPR006685">
    <property type="entry name" value="MscS_channel_2nd"/>
</dbReference>
<evidence type="ECO:0000259" key="8">
    <source>
        <dbReference type="PROSITE" id="PS50222"/>
    </source>
</evidence>
<reference evidence="10" key="1">
    <citation type="submission" date="2015-06" db="EMBL/GenBank/DDBJ databases">
        <title>Expansion of signal transduction pathways in fungi by whole-genome duplication.</title>
        <authorList>
            <consortium name="DOE Joint Genome Institute"/>
            <person name="Corrochano L.M."/>
            <person name="Kuo A."/>
            <person name="Marcet-Houben M."/>
            <person name="Polaino S."/>
            <person name="Salamov A."/>
            <person name="Villalobos J.M."/>
            <person name="Alvarez M.I."/>
            <person name="Avalos J."/>
            <person name="Benito E.P."/>
            <person name="Benoit I."/>
            <person name="Burger G."/>
            <person name="Camino L.P."/>
            <person name="Canovas D."/>
            <person name="Cerda-Olmedo E."/>
            <person name="Cheng J.-F."/>
            <person name="Dominguez A."/>
            <person name="Elias M."/>
            <person name="Eslava A.P."/>
            <person name="Glaser F."/>
            <person name="Grimwood J."/>
            <person name="Gutierrez G."/>
            <person name="Heitman J."/>
            <person name="Henrissat B."/>
            <person name="Iturriaga E.A."/>
            <person name="Lang B.F."/>
            <person name="Lavin J.L."/>
            <person name="Lee S."/>
            <person name="Li W."/>
            <person name="Lindquist E."/>
            <person name="Lopez-Garcia S."/>
            <person name="Luque E.M."/>
            <person name="Marcos A.T."/>
            <person name="Martin J."/>
            <person name="McCluskey K."/>
            <person name="Medina H.R."/>
            <person name="Miralles-Duran A."/>
            <person name="Miyazaki A."/>
            <person name="Munoz-Torres E."/>
            <person name="Oguiza J.A."/>
            <person name="Ohm R."/>
            <person name="Olmedo M."/>
            <person name="Orejas M."/>
            <person name="Ortiz-Castellanos L."/>
            <person name="Pisabarro A.G."/>
            <person name="Rodriguez-Romero J."/>
            <person name="Ruiz-Herrera J."/>
            <person name="Ruiz-Vazquez R."/>
            <person name="Sanz C."/>
            <person name="Schackwitz W."/>
            <person name="Schmutz J."/>
            <person name="Shahriari M."/>
            <person name="Shelest E."/>
            <person name="Silva-Franco F."/>
            <person name="Soanes D."/>
            <person name="Syed K."/>
            <person name="Tagua V.G."/>
            <person name="Talbot N.J."/>
            <person name="Thon M."/>
            <person name="De vries R.P."/>
            <person name="Wiebenga A."/>
            <person name="Yadav J.S."/>
            <person name="Braun E.L."/>
            <person name="Baker S."/>
            <person name="Garre V."/>
            <person name="Horwitz B."/>
            <person name="Torres-Martinez S."/>
            <person name="Idnurm A."/>
            <person name="Herrera-Estrella A."/>
            <person name="Gabaldon T."/>
            <person name="Grigoriev I.V."/>
        </authorList>
    </citation>
    <scope>NUCLEOTIDE SEQUENCE [LARGE SCALE GENOMIC DNA]</scope>
    <source>
        <strain evidence="10">NRRL 1555(-)</strain>
    </source>
</reference>
<feature type="transmembrane region" description="Helical" evidence="7">
    <location>
        <begin position="647"/>
        <end position="669"/>
    </location>
</feature>
<feature type="transmembrane region" description="Helical" evidence="7">
    <location>
        <begin position="164"/>
        <end position="190"/>
    </location>
</feature>
<dbReference type="Pfam" id="PF00924">
    <property type="entry name" value="MS_channel_2nd"/>
    <property type="match status" value="1"/>
</dbReference>
<dbReference type="InterPro" id="IPR018247">
    <property type="entry name" value="EF_Hand_1_Ca_BS"/>
</dbReference>
<name>A0A167LJ94_PHYB8</name>
<keyword evidence="4 7" id="KW-1133">Transmembrane helix</keyword>